<comment type="caution">
    <text evidence="1">The sequence shown here is derived from an EMBL/GenBank/DDBJ whole genome shotgun (WGS) entry which is preliminary data.</text>
</comment>
<evidence type="ECO:0000313" key="2">
    <source>
        <dbReference type="Proteomes" id="UP000256373"/>
    </source>
</evidence>
<protein>
    <submittedName>
        <fullName evidence="1">Uncharacterized protein</fullName>
    </submittedName>
</protein>
<gene>
    <name evidence="1" type="ORF">DSL64_16010</name>
</gene>
<name>A0A3D8Y9M8_9BACT</name>
<reference evidence="1 2" key="1">
    <citation type="submission" date="2018-07" db="EMBL/GenBank/DDBJ databases">
        <title>Dyadobacter roseus sp. nov., isolated from rose rhizosphere soil.</title>
        <authorList>
            <person name="Chen L."/>
        </authorList>
    </citation>
    <scope>NUCLEOTIDE SEQUENCE [LARGE SCALE GENOMIC DNA]</scope>
    <source>
        <strain evidence="1 2">RS19</strain>
    </source>
</reference>
<organism evidence="1 2">
    <name type="scientific">Dyadobacter luteus</name>
    <dbReference type="NCBI Taxonomy" id="2259619"/>
    <lineage>
        <taxon>Bacteria</taxon>
        <taxon>Pseudomonadati</taxon>
        <taxon>Bacteroidota</taxon>
        <taxon>Cytophagia</taxon>
        <taxon>Cytophagales</taxon>
        <taxon>Spirosomataceae</taxon>
        <taxon>Dyadobacter</taxon>
    </lineage>
</organism>
<sequence>MVLTLNTNVRFIIIDRVGDFNTRRSITHLTELILFSEHVYFAIRYYADAVYQPKGFSKY</sequence>
<dbReference type="EMBL" id="QNUL01000012">
    <property type="protein sequence ID" value="REA60176.1"/>
    <property type="molecule type" value="Genomic_DNA"/>
</dbReference>
<dbReference type="AlphaFoldDB" id="A0A3D8Y9M8"/>
<evidence type="ECO:0000313" key="1">
    <source>
        <dbReference type="EMBL" id="REA60176.1"/>
    </source>
</evidence>
<accession>A0A3D8Y9M8</accession>
<dbReference type="Proteomes" id="UP000256373">
    <property type="component" value="Unassembled WGS sequence"/>
</dbReference>
<keyword evidence="2" id="KW-1185">Reference proteome</keyword>
<proteinExistence type="predicted"/>